<dbReference type="CDD" id="cd00051">
    <property type="entry name" value="EFh"/>
    <property type="match status" value="1"/>
</dbReference>
<dbReference type="Gene3D" id="1.10.238.10">
    <property type="entry name" value="EF-hand"/>
    <property type="match status" value="1"/>
</dbReference>
<keyword evidence="10" id="KW-0594">Phospholipid biosynthesis</keyword>
<dbReference type="Pfam" id="PF01553">
    <property type="entry name" value="Acyltransferase"/>
    <property type="match status" value="1"/>
</dbReference>
<evidence type="ECO:0000313" key="15">
    <source>
        <dbReference type="EMBL" id="KAK4742413.1"/>
    </source>
</evidence>
<evidence type="ECO:0000256" key="12">
    <source>
        <dbReference type="ARBA" id="ARBA00023315"/>
    </source>
</evidence>
<feature type="domain" description="EF-hand" evidence="14">
    <location>
        <begin position="573"/>
        <end position="608"/>
    </location>
</feature>
<keyword evidence="16" id="KW-1185">Reference proteome</keyword>
<dbReference type="SUPFAM" id="SSF47473">
    <property type="entry name" value="EF-hand"/>
    <property type="match status" value="1"/>
</dbReference>
<keyword evidence="7" id="KW-1133">Transmembrane helix</keyword>
<evidence type="ECO:0000256" key="8">
    <source>
        <dbReference type="ARBA" id="ARBA00023098"/>
    </source>
</evidence>
<evidence type="ECO:0000313" key="16">
    <source>
        <dbReference type="Proteomes" id="UP001345219"/>
    </source>
</evidence>
<keyword evidence="9" id="KW-0472">Membrane</keyword>
<dbReference type="InterPro" id="IPR002048">
    <property type="entry name" value="EF_hand_dom"/>
</dbReference>
<evidence type="ECO:0000256" key="2">
    <source>
        <dbReference type="ARBA" id="ARBA00005074"/>
    </source>
</evidence>
<evidence type="ECO:0000256" key="6">
    <source>
        <dbReference type="ARBA" id="ARBA00022692"/>
    </source>
</evidence>
<organism evidence="15 16">
    <name type="scientific">Trapa incisa</name>
    <dbReference type="NCBI Taxonomy" id="236973"/>
    <lineage>
        <taxon>Eukaryota</taxon>
        <taxon>Viridiplantae</taxon>
        <taxon>Streptophyta</taxon>
        <taxon>Embryophyta</taxon>
        <taxon>Tracheophyta</taxon>
        <taxon>Spermatophyta</taxon>
        <taxon>Magnoliopsida</taxon>
        <taxon>eudicotyledons</taxon>
        <taxon>Gunneridae</taxon>
        <taxon>Pentapetalae</taxon>
        <taxon>rosids</taxon>
        <taxon>malvids</taxon>
        <taxon>Myrtales</taxon>
        <taxon>Lythraceae</taxon>
        <taxon>Trapa</taxon>
    </lineage>
</organism>
<reference evidence="15 16" key="1">
    <citation type="journal article" date="2023" name="Hortic Res">
        <title>Pangenome of water caltrop reveals structural variations and asymmetric subgenome divergence after allopolyploidization.</title>
        <authorList>
            <person name="Zhang X."/>
            <person name="Chen Y."/>
            <person name="Wang L."/>
            <person name="Yuan Y."/>
            <person name="Fang M."/>
            <person name="Shi L."/>
            <person name="Lu R."/>
            <person name="Comes H.P."/>
            <person name="Ma Y."/>
            <person name="Chen Y."/>
            <person name="Huang G."/>
            <person name="Zhou Y."/>
            <person name="Zheng Z."/>
            <person name="Qiu Y."/>
        </authorList>
    </citation>
    <scope>NUCLEOTIDE SEQUENCE [LARGE SCALE GENOMIC DNA]</scope>
    <source>
        <tissue evidence="15">Roots</tissue>
    </source>
</reference>
<proteinExistence type="inferred from homology"/>
<dbReference type="SUPFAM" id="SSF69593">
    <property type="entry name" value="Glycerol-3-phosphate (1)-acyltransferase"/>
    <property type="match status" value="1"/>
</dbReference>
<comment type="caution">
    <text evidence="15">The sequence shown here is derived from an EMBL/GenBank/DDBJ whole genome shotgun (WGS) entry which is preliminary data.</text>
</comment>
<evidence type="ECO:0000256" key="3">
    <source>
        <dbReference type="ARBA" id="ARBA00008655"/>
    </source>
</evidence>
<protein>
    <recommendedName>
        <fullName evidence="14">EF-hand domain-containing protein</fullName>
    </recommendedName>
</protein>
<keyword evidence="5" id="KW-0808">Transferase</keyword>
<keyword evidence="6" id="KW-0812">Transmembrane</keyword>
<evidence type="ECO:0000259" key="14">
    <source>
        <dbReference type="PROSITE" id="PS50222"/>
    </source>
</evidence>
<feature type="compositionally biased region" description="Basic and acidic residues" evidence="13">
    <location>
        <begin position="91"/>
        <end position="109"/>
    </location>
</feature>
<keyword evidence="4" id="KW-0444">Lipid biosynthesis</keyword>
<comment type="similarity">
    <text evidence="3">Belongs to the 1-acyl-sn-glycerol-3-phosphate acyltransferase family.</text>
</comment>
<dbReference type="InterPro" id="IPR045252">
    <property type="entry name" value="LPCAT1-like"/>
</dbReference>
<dbReference type="InterPro" id="IPR011992">
    <property type="entry name" value="EF-hand-dom_pair"/>
</dbReference>
<comment type="subcellular location">
    <subcellularLocation>
        <location evidence="1">Membrane</location>
    </subcellularLocation>
</comment>
<dbReference type="PANTHER" id="PTHR23063:SF52">
    <property type="entry name" value="LYSOPHOSPHATIDYLCHOLINE ACYLTRANSFERASE"/>
    <property type="match status" value="1"/>
</dbReference>
<keyword evidence="8" id="KW-0443">Lipid metabolism</keyword>
<dbReference type="CDD" id="cd07991">
    <property type="entry name" value="LPLAT_LPCAT1-like"/>
    <property type="match status" value="1"/>
</dbReference>
<evidence type="ECO:0000256" key="9">
    <source>
        <dbReference type="ARBA" id="ARBA00023136"/>
    </source>
</evidence>
<evidence type="ECO:0000256" key="13">
    <source>
        <dbReference type="SAM" id="MobiDB-lite"/>
    </source>
</evidence>
<dbReference type="EMBL" id="JAXIOK010000023">
    <property type="protein sequence ID" value="KAK4742413.1"/>
    <property type="molecule type" value="Genomic_DNA"/>
</dbReference>
<dbReference type="GO" id="GO:0008374">
    <property type="term" value="F:O-acyltransferase activity"/>
    <property type="evidence" value="ECO:0007669"/>
    <property type="project" value="InterPro"/>
</dbReference>
<dbReference type="GO" id="GO:0071618">
    <property type="term" value="F:lysophosphatidylethanolamine acyltransferase activity"/>
    <property type="evidence" value="ECO:0007669"/>
    <property type="project" value="TreeGrafter"/>
</dbReference>
<dbReference type="InterPro" id="IPR002123">
    <property type="entry name" value="Plipid/glycerol_acylTrfase"/>
</dbReference>
<dbReference type="SMART" id="SM00054">
    <property type="entry name" value="EFh"/>
    <property type="match status" value="3"/>
</dbReference>
<keyword evidence="11" id="KW-1208">Phospholipid metabolism</keyword>
<comment type="pathway">
    <text evidence="2">Lipid metabolism; phospholipid metabolism.</text>
</comment>
<feature type="region of interest" description="Disordered" evidence="13">
    <location>
        <begin position="89"/>
        <end position="171"/>
    </location>
</feature>
<evidence type="ECO:0000256" key="1">
    <source>
        <dbReference type="ARBA" id="ARBA00004370"/>
    </source>
</evidence>
<evidence type="ECO:0000256" key="10">
    <source>
        <dbReference type="ARBA" id="ARBA00023209"/>
    </source>
</evidence>
<dbReference type="PANTHER" id="PTHR23063">
    <property type="entry name" value="PHOSPHOLIPID ACYLTRANSFERASE"/>
    <property type="match status" value="1"/>
</dbReference>
<dbReference type="GO" id="GO:0008654">
    <property type="term" value="P:phospholipid biosynthetic process"/>
    <property type="evidence" value="ECO:0007669"/>
    <property type="project" value="UniProtKB-KW"/>
</dbReference>
<dbReference type="GO" id="GO:0005509">
    <property type="term" value="F:calcium ion binding"/>
    <property type="evidence" value="ECO:0007669"/>
    <property type="project" value="InterPro"/>
</dbReference>
<evidence type="ECO:0000256" key="5">
    <source>
        <dbReference type="ARBA" id="ARBA00022679"/>
    </source>
</evidence>
<gene>
    <name evidence="15" type="ORF">SAY87_000414</name>
</gene>
<evidence type="ECO:0000256" key="7">
    <source>
        <dbReference type="ARBA" id="ARBA00022989"/>
    </source>
</evidence>
<accession>A0AAN7GM71</accession>
<dbReference type="AlphaFoldDB" id="A0AAN7GM71"/>
<evidence type="ECO:0000256" key="4">
    <source>
        <dbReference type="ARBA" id="ARBA00022516"/>
    </source>
</evidence>
<dbReference type="Pfam" id="PF13833">
    <property type="entry name" value="EF-hand_8"/>
    <property type="match status" value="1"/>
</dbReference>
<dbReference type="SMART" id="SM00563">
    <property type="entry name" value="PlsC"/>
    <property type="match status" value="1"/>
</dbReference>
<evidence type="ECO:0000256" key="11">
    <source>
        <dbReference type="ARBA" id="ARBA00023264"/>
    </source>
</evidence>
<dbReference type="GO" id="GO:0016020">
    <property type="term" value="C:membrane"/>
    <property type="evidence" value="ECO:0007669"/>
    <property type="project" value="UniProtKB-SubCell"/>
</dbReference>
<dbReference type="PROSITE" id="PS50222">
    <property type="entry name" value="EF_HAND_2"/>
    <property type="match status" value="2"/>
</dbReference>
<feature type="compositionally biased region" description="Basic residues" evidence="13">
    <location>
        <begin position="149"/>
        <end position="160"/>
    </location>
</feature>
<name>A0AAN7GM71_9MYRT</name>
<dbReference type="Proteomes" id="UP001345219">
    <property type="component" value="Chromosome 1"/>
</dbReference>
<sequence>MFSPHESGSSKFESVRKEFSWIRVRDLVPCILVTFEKEQIVVWRGKDYKLPADVQFSLDFDDWELPASYCSVTYGCFCVPSERSDVNIQLETDREKPGKRTELEGKGEGNHLPSMAHPDLTSPLLPPSSPRPHHSVITIDETPQTPQSRRSHRQNHNHHAPHPDTRVSAHRNPYEFLGGRPFSVPPPTNVNPFKNGTERIDGIYEVLKIVICLPIAAIRLVIFGVALCVGYIATRLALAGWKDRQNPMPVWRSRIMWITRISARCILFSFGYHWIRRKGKPAPREIAPIVVSNHVSYIEPIFYFYELFPTMVASESHDSIPFVGTIIRAMQVIYVNRFSHSSRKNAVNEIKRKASSDRFPRVLLFPEGTTTNGRFLISFQLGAFIPGFAIQPIIIRFPHVHFDQSWGYISLGKLMFRMFTQFHNFMEVEYLPVVFPLENQKETPAHFAKRTRLAVSRTLNVAQTSHSYGDIMLLTKASESQQENPSRYMVEMAQVESLFHIKSLEAIDFLDKFLSMNPDSSGHVTLNGFLGALRLKASNLCNEIFQFIDVENNGYISFKQFLYASSHVLKQPLFRQVCEQAFRDCDAGGNGHVSAVQFGESIRPAIPEMTKDEVQELFGLFEAAGNGRSSREEFLTCLRKNPLLIALFSPHPCHARSSETTAGDIWL</sequence>
<feature type="domain" description="EF-hand" evidence="14">
    <location>
        <begin position="536"/>
        <end position="571"/>
    </location>
</feature>
<keyword evidence="12" id="KW-0012">Acyltransferase</keyword>